<reference evidence="1 2" key="1">
    <citation type="journal article" date="2016" name="Nat. Commun.">
        <title>Thousands of microbial genomes shed light on interconnected biogeochemical processes in an aquifer system.</title>
        <authorList>
            <person name="Anantharaman K."/>
            <person name="Brown C.T."/>
            <person name="Hug L.A."/>
            <person name="Sharon I."/>
            <person name="Castelle C.J."/>
            <person name="Probst A.J."/>
            <person name="Thomas B.C."/>
            <person name="Singh A."/>
            <person name="Wilkins M.J."/>
            <person name="Karaoz U."/>
            <person name="Brodie E.L."/>
            <person name="Williams K.H."/>
            <person name="Hubbard S.S."/>
            <person name="Banfield J.F."/>
        </authorList>
    </citation>
    <scope>NUCLEOTIDE SEQUENCE [LARGE SCALE GENOMIC DNA]</scope>
</reference>
<organism evidence="1 2">
    <name type="scientific">Candidatus Uhrbacteria bacterium RIFCSPLOWO2_01_FULL_47_25</name>
    <dbReference type="NCBI Taxonomy" id="1802402"/>
    <lineage>
        <taxon>Bacteria</taxon>
        <taxon>Candidatus Uhriibacteriota</taxon>
    </lineage>
</organism>
<evidence type="ECO:0000313" key="2">
    <source>
        <dbReference type="Proteomes" id="UP000176846"/>
    </source>
</evidence>
<dbReference type="EMBL" id="MGEK01000023">
    <property type="protein sequence ID" value="OGL82184.1"/>
    <property type="molecule type" value="Genomic_DNA"/>
</dbReference>
<name>A0A1F7UWS0_9BACT</name>
<sequence>MYRELFSWQAGLRRSAWKEAICLGVVLAVGQGLSPWSFTQRTSPPRADGAGFRSTPNFWGGHPAVRGKVVELHYHTFKYSNRRIIEKYII</sequence>
<evidence type="ECO:0000313" key="1">
    <source>
        <dbReference type="EMBL" id="OGL82184.1"/>
    </source>
</evidence>
<dbReference type="Proteomes" id="UP000176846">
    <property type="component" value="Unassembled WGS sequence"/>
</dbReference>
<comment type="caution">
    <text evidence="1">The sequence shown here is derived from an EMBL/GenBank/DDBJ whole genome shotgun (WGS) entry which is preliminary data.</text>
</comment>
<protein>
    <submittedName>
        <fullName evidence="1">Uncharacterized protein</fullName>
    </submittedName>
</protein>
<accession>A0A1F7UWS0</accession>
<proteinExistence type="predicted"/>
<gene>
    <name evidence="1" type="ORF">A2936_01315</name>
</gene>
<dbReference type="AlphaFoldDB" id="A0A1F7UWS0"/>